<proteinExistence type="predicted"/>
<dbReference type="GO" id="GO:0008168">
    <property type="term" value="F:methyltransferase activity"/>
    <property type="evidence" value="ECO:0007669"/>
    <property type="project" value="UniProtKB-KW"/>
</dbReference>
<dbReference type="EMBL" id="CP045929">
    <property type="protein sequence ID" value="QGK70079.1"/>
    <property type="molecule type" value="Genomic_DNA"/>
</dbReference>
<keyword evidence="3" id="KW-1185">Reference proteome</keyword>
<dbReference type="Pfam" id="PF01209">
    <property type="entry name" value="Ubie_methyltran"/>
    <property type="match status" value="1"/>
</dbReference>
<dbReference type="AlphaFoldDB" id="A0A5Q3QF53"/>
<name>A0A5Q3QF53_9PSEU</name>
<dbReference type="SUPFAM" id="SSF53335">
    <property type="entry name" value="S-adenosyl-L-methionine-dependent methyltransferases"/>
    <property type="match status" value="1"/>
</dbReference>
<dbReference type="PANTHER" id="PTHR43861:SF1">
    <property type="entry name" value="TRANS-ACONITATE 2-METHYLTRANSFERASE"/>
    <property type="match status" value="1"/>
</dbReference>
<dbReference type="KEGG" id="sace:GIY23_11580"/>
<keyword evidence="2" id="KW-0489">Methyltransferase</keyword>
<gene>
    <name evidence="2" type="ORF">GIY23_11580</name>
</gene>
<protein>
    <submittedName>
        <fullName evidence="2">Methyltransferase domain-containing protein</fullName>
    </submittedName>
</protein>
<evidence type="ECO:0000313" key="3">
    <source>
        <dbReference type="Proteomes" id="UP000371041"/>
    </source>
</evidence>
<keyword evidence="1" id="KW-0812">Transmembrane</keyword>
<feature type="transmembrane region" description="Helical" evidence="1">
    <location>
        <begin position="162"/>
        <end position="183"/>
    </location>
</feature>
<dbReference type="PANTHER" id="PTHR43861">
    <property type="entry name" value="TRANS-ACONITATE 2-METHYLTRANSFERASE-RELATED"/>
    <property type="match status" value="1"/>
</dbReference>
<dbReference type="GO" id="GO:0032259">
    <property type="term" value="P:methylation"/>
    <property type="evidence" value="ECO:0007669"/>
    <property type="project" value="UniProtKB-KW"/>
</dbReference>
<keyword evidence="1" id="KW-1133">Transmembrane helix</keyword>
<dbReference type="Gene3D" id="3.40.50.150">
    <property type="entry name" value="Vaccinia Virus protein VP39"/>
    <property type="match status" value="1"/>
</dbReference>
<sequence>MPHDRTRVLTEFDATARAYDRLTSVNPGYHRHLALSARRLGLPDGGRGLRLLDAGCGTGASTRALLEVAPAAEIVAFDASAEMLARARRKSWPSTVRFVQCSFDELDSAEGHCPVEGDFDGVLAAYLVRNLDDVDEALGTLRSRLRPGAPLVVHEYSLQNRWARTVWTIVCAAVIVPAATIATRRPELFRYLRRSVLDFDPPSTLRSRLRHAGFKQVRSESVRGWQHGIVHSFFGRRA</sequence>
<evidence type="ECO:0000256" key="1">
    <source>
        <dbReference type="SAM" id="Phobius"/>
    </source>
</evidence>
<reference evidence="3" key="1">
    <citation type="submission" date="2019-11" db="EMBL/GenBank/DDBJ databases">
        <title>The complete genome sequence of Saccharopolyspora sp. E2A.</title>
        <authorList>
            <person name="Zhang G."/>
        </authorList>
    </citation>
    <scope>NUCLEOTIDE SEQUENCE [LARGE SCALE GENOMIC DNA]</scope>
    <source>
        <strain evidence="3">E2A</strain>
    </source>
</reference>
<keyword evidence="1" id="KW-0472">Membrane</keyword>
<dbReference type="InterPro" id="IPR029063">
    <property type="entry name" value="SAM-dependent_MTases_sf"/>
</dbReference>
<evidence type="ECO:0000313" key="2">
    <source>
        <dbReference type="EMBL" id="QGK70079.1"/>
    </source>
</evidence>
<dbReference type="RefSeq" id="WP_154076662.1">
    <property type="nucleotide sequence ID" value="NZ_CP045929.1"/>
</dbReference>
<organism evidence="2 3">
    <name type="scientific">Allosaccharopolyspora coralli</name>
    <dbReference type="NCBI Taxonomy" id="2665642"/>
    <lineage>
        <taxon>Bacteria</taxon>
        <taxon>Bacillati</taxon>
        <taxon>Actinomycetota</taxon>
        <taxon>Actinomycetes</taxon>
        <taxon>Pseudonocardiales</taxon>
        <taxon>Pseudonocardiaceae</taxon>
        <taxon>Allosaccharopolyspora</taxon>
    </lineage>
</organism>
<accession>A0A5Q3QF53</accession>
<keyword evidence="2" id="KW-0808">Transferase</keyword>
<dbReference type="CDD" id="cd02440">
    <property type="entry name" value="AdoMet_MTases"/>
    <property type="match status" value="1"/>
</dbReference>
<dbReference type="Proteomes" id="UP000371041">
    <property type="component" value="Chromosome"/>
</dbReference>